<dbReference type="GO" id="GO:1990281">
    <property type="term" value="C:efflux pump complex"/>
    <property type="evidence" value="ECO:0007669"/>
    <property type="project" value="TreeGrafter"/>
</dbReference>
<comment type="subcellular location">
    <subcellularLocation>
        <location evidence="1">Cell outer membrane</location>
    </subcellularLocation>
</comment>
<comment type="caution">
    <text evidence="9">The sequence shown here is derived from an EMBL/GenBank/DDBJ whole genome shotgun (WGS) entry which is preliminary data.</text>
</comment>
<evidence type="ECO:0000256" key="1">
    <source>
        <dbReference type="ARBA" id="ARBA00004442"/>
    </source>
</evidence>
<dbReference type="PANTHER" id="PTHR30026">
    <property type="entry name" value="OUTER MEMBRANE PROTEIN TOLC"/>
    <property type="match status" value="1"/>
</dbReference>
<protein>
    <submittedName>
        <fullName evidence="9">Transporter</fullName>
    </submittedName>
</protein>
<dbReference type="Proteomes" id="UP000031246">
    <property type="component" value="Unassembled WGS sequence"/>
</dbReference>
<dbReference type="Pfam" id="PF02321">
    <property type="entry name" value="OEP"/>
    <property type="match status" value="2"/>
</dbReference>
<proteinExistence type="inferred from homology"/>
<evidence type="ECO:0000256" key="2">
    <source>
        <dbReference type="ARBA" id="ARBA00007613"/>
    </source>
</evidence>
<evidence type="ECO:0000256" key="4">
    <source>
        <dbReference type="ARBA" id="ARBA00022452"/>
    </source>
</evidence>
<dbReference type="PANTHER" id="PTHR30026:SF20">
    <property type="entry name" value="OUTER MEMBRANE PROTEIN TOLC"/>
    <property type="match status" value="1"/>
</dbReference>
<gene>
    <name evidence="9" type="ORF">OC25_25750</name>
</gene>
<sequence>MKRIQQVSCFILCLCFGQQVSAQDFSKPLAIPDLLNHVMAFSPKLATDSSAIQISESLLKETNANALPNLRLSYQADLGSNNNVAGPYMAFGIVPSNSRGVRTTSNMQASLSNLGIVSLDWEIYNFGAYQAANNAARATLDAERSRYAQSRFQLKAQALDDYLSMMKIQDLLEIQRNNITRNGQISRSIGSLARSGIRPGVDTSIANAELSKSRLNYIELENTYKKVQLNLAAISGIAKDSIVADTSLLDKLRLLEISLSVNLTDSSSHPLLDFYRKSYQASMEKESLVKKSYNPKISLQAAAWSRGSSIDANDNFNHLSTGLEWQRQNYFVGLGISYNLFDLKRRQLKLRTQKANSTYNLKNLQQERQLLSNAALQADVELQTAHKRLTEIPRQLQAARAGYRQKLSLYKNGLTDIISLDAALNILYRAETDYVSAKYLYSRALFQKAIATNQIDSLLNSLK</sequence>
<dbReference type="AlphaFoldDB" id="A0A0C1F6W0"/>
<dbReference type="GO" id="GO:0009279">
    <property type="term" value="C:cell outer membrane"/>
    <property type="evidence" value="ECO:0007669"/>
    <property type="project" value="UniProtKB-SubCell"/>
</dbReference>
<keyword evidence="6" id="KW-0472">Membrane</keyword>
<evidence type="ECO:0000256" key="3">
    <source>
        <dbReference type="ARBA" id="ARBA00022448"/>
    </source>
</evidence>
<keyword evidence="8" id="KW-0732">Signal</keyword>
<keyword evidence="4" id="KW-1134">Transmembrane beta strand</keyword>
<dbReference type="GO" id="GO:0015562">
    <property type="term" value="F:efflux transmembrane transporter activity"/>
    <property type="evidence" value="ECO:0007669"/>
    <property type="project" value="InterPro"/>
</dbReference>
<dbReference type="InterPro" id="IPR051906">
    <property type="entry name" value="TolC-like"/>
</dbReference>
<accession>A0A0C1F6W0</accession>
<evidence type="ECO:0000313" key="10">
    <source>
        <dbReference type="Proteomes" id="UP000031246"/>
    </source>
</evidence>
<name>A0A0C1F6W0_9SPHI</name>
<evidence type="ECO:0000256" key="5">
    <source>
        <dbReference type="ARBA" id="ARBA00022692"/>
    </source>
</evidence>
<evidence type="ECO:0000256" key="7">
    <source>
        <dbReference type="ARBA" id="ARBA00023237"/>
    </source>
</evidence>
<dbReference type="RefSeq" id="WP_039483073.1">
    <property type="nucleotide sequence ID" value="NZ_JSYN01000047.1"/>
</dbReference>
<evidence type="ECO:0000313" key="9">
    <source>
        <dbReference type="EMBL" id="KIA88937.1"/>
    </source>
</evidence>
<evidence type="ECO:0000256" key="8">
    <source>
        <dbReference type="SAM" id="SignalP"/>
    </source>
</evidence>
<dbReference type="InterPro" id="IPR003423">
    <property type="entry name" value="OMP_efflux"/>
</dbReference>
<comment type="similarity">
    <text evidence="2">Belongs to the outer membrane factor (OMF) (TC 1.B.17) family.</text>
</comment>
<feature type="chain" id="PRO_5002131436" evidence="8">
    <location>
        <begin position="23"/>
        <end position="463"/>
    </location>
</feature>
<dbReference type="EMBL" id="JSYN01000047">
    <property type="protein sequence ID" value="KIA88937.1"/>
    <property type="molecule type" value="Genomic_DNA"/>
</dbReference>
<keyword evidence="3" id="KW-0813">Transport</keyword>
<keyword evidence="7" id="KW-0998">Cell outer membrane</keyword>
<feature type="signal peptide" evidence="8">
    <location>
        <begin position="1"/>
        <end position="22"/>
    </location>
</feature>
<dbReference type="SUPFAM" id="SSF56954">
    <property type="entry name" value="Outer membrane efflux proteins (OEP)"/>
    <property type="match status" value="1"/>
</dbReference>
<keyword evidence="5" id="KW-0812">Transmembrane</keyword>
<dbReference type="Gene3D" id="1.20.1600.10">
    <property type="entry name" value="Outer membrane efflux proteins (OEP)"/>
    <property type="match status" value="1"/>
</dbReference>
<reference evidence="9 10" key="1">
    <citation type="submission" date="2014-10" db="EMBL/GenBank/DDBJ databases">
        <title>Pedobacter Kyungheensis.</title>
        <authorList>
            <person name="Anderson B.M."/>
            <person name="Newman J.D."/>
        </authorList>
    </citation>
    <scope>NUCLEOTIDE SEQUENCE [LARGE SCALE GENOMIC DNA]</scope>
    <source>
        <strain evidence="9 10">KACC 16221</strain>
    </source>
</reference>
<dbReference type="OrthoDB" id="654853at2"/>
<organism evidence="9 10">
    <name type="scientific">Pedobacter kyungheensis</name>
    <dbReference type="NCBI Taxonomy" id="1069985"/>
    <lineage>
        <taxon>Bacteria</taxon>
        <taxon>Pseudomonadati</taxon>
        <taxon>Bacteroidota</taxon>
        <taxon>Sphingobacteriia</taxon>
        <taxon>Sphingobacteriales</taxon>
        <taxon>Sphingobacteriaceae</taxon>
        <taxon>Pedobacter</taxon>
    </lineage>
</organism>
<keyword evidence="10" id="KW-1185">Reference proteome</keyword>
<dbReference type="GO" id="GO:0015288">
    <property type="term" value="F:porin activity"/>
    <property type="evidence" value="ECO:0007669"/>
    <property type="project" value="TreeGrafter"/>
</dbReference>
<evidence type="ECO:0000256" key="6">
    <source>
        <dbReference type="ARBA" id="ARBA00023136"/>
    </source>
</evidence>